<evidence type="ECO:0000313" key="2">
    <source>
        <dbReference type="Proteomes" id="UP000738325"/>
    </source>
</evidence>
<reference evidence="1" key="1">
    <citation type="journal article" date="2020" name="Fungal Divers.">
        <title>Resolving the Mortierellaceae phylogeny through synthesis of multi-gene phylogenetics and phylogenomics.</title>
        <authorList>
            <person name="Vandepol N."/>
            <person name="Liber J."/>
            <person name="Desiro A."/>
            <person name="Na H."/>
            <person name="Kennedy M."/>
            <person name="Barry K."/>
            <person name="Grigoriev I.V."/>
            <person name="Miller A.N."/>
            <person name="O'Donnell K."/>
            <person name="Stajich J.E."/>
            <person name="Bonito G."/>
        </authorList>
    </citation>
    <scope>NUCLEOTIDE SEQUENCE</scope>
    <source>
        <strain evidence="1">REB-010B</strain>
    </source>
</reference>
<gene>
    <name evidence="1" type="ORF">BGZ99_000300</name>
</gene>
<accession>A0A9P6UKJ5</accession>
<protein>
    <submittedName>
        <fullName evidence="1">Uncharacterized protein</fullName>
    </submittedName>
</protein>
<dbReference type="OrthoDB" id="17798at2759"/>
<comment type="caution">
    <text evidence="1">The sequence shown here is derived from an EMBL/GenBank/DDBJ whole genome shotgun (WGS) entry which is preliminary data.</text>
</comment>
<dbReference type="Proteomes" id="UP000738325">
    <property type="component" value="Unassembled WGS sequence"/>
</dbReference>
<evidence type="ECO:0000313" key="1">
    <source>
        <dbReference type="EMBL" id="KAG0310565.1"/>
    </source>
</evidence>
<dbReference type="AlphaFoldDB" id="A0A9P6UKJ5"/>
<sequence length="146" mass="15378">MWKTYYSQTVSVQCQELSGTIRVVTKVASSSSPAETEATATSTTVKTGTMKIQPIRGGYVKVYAKMRSGGGEGSTDTVFWKDGYTDLVGRFDYATVSTSTRPASVFGAASNAGRGGSLAEVERFVAFVDGGKEGCVVKTLPVPPVL</sequence>
<organism evidence="1 2">
    <name type="scientific">Dissophora globulifera</name>
    <dbReference type="NCBI Taxonomy" id="979702"/>
    <lineage>
        <taxon>Eukaryota</taxon>
        <taxon>Fungi</taxon>
        <taxon>Fungi incertae sedis</taxon>
        <taxon>Mucoromycota</taxon>
        <taxon>Mortierellomycotina</taxon>
        <taxon>Mortierellomycetes</taxon>
        <taxon>Mortierellales</taxon>
        <taxon>Mortierellaceae</taxon>
        <taxon>Dissophora</taxon>
    </lineage>
</organism>
<keyword evidence="2" id="KW-1185">Reference proteome</keyword>
<name>A0A9P6UKJ5_9FUNG</name>
<proteinExistence type="predicted"/>
<dbReference type="EMBL" id="JAAAIP010001045">
    <property type="protein sequence ID" value="KAG0310565.1"/>
    <property type="molecule type" value="Genomic_DNA"/>
</dbReference>